<keyword evidence="3" id="KW-1185">Reference proteome</keyword>
<comment type="caution">
    <text evidence="2">The sequence shown here is derived from an EMBL/GenBank/DDBJ whole genome shotgun (WGS) entry which is preliminary data.</text>
</comment>
<evidence type="ECO:0000313" key="2">
    <source>
        <dbReference type="EMBL" id="KAK2552404.1"/>
    </source>
</evidence>
<gene>
    <name evidence="2" type="ORF">P5673_026485</name>
</gene>
<evidence type="ECO:0000256" key="1">
    <source>
        <dbReference type="SAM" id="MobiDB-lite"/>
    </source>
</evidence>
<proteinExistence type="predicted"/>
<protein>
    <submittedName>
        <fullName evidence="2">Uncharacterized protein</fullName>
    </submittedName>
</protein>
<dbReference type="AlphaFoldDB" id="A0AAD9Q0E9"/>
<dbReference type="EMBL" id="JARQWQ010000087">
    <property type="protein sequence ID" value="KAK2552404.1"/>
    <property type="molecule type" value="Genomic_DNA"/>
</dbReference>
<reference evidence="2" key="2">
    <citation type="journal article" date="2023" name="Science">
        <title>Genomic signatures of disease resistance in endangered staghorn corals.</title>
        <authorList>
            <person name="Vollmer S.V."/>
            <person name="Selwyn J.D."/>
            <person name="Despard B.A."/>
            <person name="Roesel C.L."/>
        </authorList>
    </citation>
    <scope>NUCLEOTIDE SEQUENCE</scope>
    <source>
        <strain evidence="2">K2</strain>
    </source>
</reference>
<accession>A0AAD9Q0E9</accession>
<feature type="region of interest" description="Disordered" evidence="1">
    <location>
        <begin position="1"/>
        <end position="24"/>
    </location>
</feature>
<organism evidence="2 3">
    <name type="scientific">Acropora cervicornis</name>
    <name type="common">Staghorn coral</name>
    <dbReference type="NCBI Taxonomy" id="6130"/>
    <lineage>
        <taxon>Eukaryota</taxon>
        <taxon>Metazoa</taxon>
        <taxon>Cnidaria</taxon>
        <taxon>Anthozoa</taxon>
        <taxon>Hexacorallia</taxon>
        <taxon>Scleractinia</taxon>
        <taxon>Astrocoeniina</taxon>
        <taxon>Acroporidae</taxon>
        <taxon>Acropora</taxon>
    </lineage>
</organism>
<sequence>MWTMHFHAAESEPEFHPSASSNLPKGALPIHQQILPGCTSIVVKKQFGGTFGGDRDMVYNWDWPLDRTKGRLLDRTHSDRMLWSKRANPLKVRIISF</sequence>
<dbReference type="Proteomes" id="UP001249851">
    <property type="component" value="Unassembled WGS sequence"/>
</dbReference>
<reference evidence="2" key="1">
    <citation type="journal article" date="2023" name="G3 (Bethesda)">
        <title>Whole genome assembly and annotation of the endangered Caribbean coral Acropora cervicornis.</title>
        <authorList>
            <person name="Selwyn J.D."/>
            <person name="Vollmer S.V."/>
        </authorList>
    </citation>
    <scope>NUCLEOTIDE SEQUENCE</scope>
    <source>
        <strain evidence="2">K2</strain>
    </source>
</reference>
<evidence type="ECO:0000313" key="3">
    <source>
        <dbReference type="Proteomes" id="UP001249851"/>
    </source>
</evidence>
<name>A0AAD9Q0E9_ACRCE</name>